<dbReference type="Gene3D" id="3.40.630.10">
    <property type="entry name" value="Zn peptidases"/>
    <property type="match status" value="1"/>
</dbReference>
<feature type="transmembrane region" description="Helical" evidence="2">
    <location>
        <begin position="551"/>
        <end position="569"/>
    </location>
</feature>
<dbReference type="SUPFAM" id="SSF53187">
    <property type="entry name" value="Zn-dependent exopeptidases"/>
    <property type="match status" value="1"/>
</dbReference>
<evidence type="ECO:0000256" key="1">
    <source>
        <dbReference type="SAM" id="MobiDB-lite"/>
    </source>
</evidence>
<evidence type="ECO:0000313" key="5">
    <source>
        <dbReference type="Proteomes" id="UP000019678"/>
    </source>
</evidence>
<keyword evidence="5" id="KW-1185">Reference proteome</keyword>
<feature type="domain" description="Peptidase M28" evidence="3">
    <location>
        <begin position="128"/>
        <end position="318"/>
    </location>
</feature>
<proteinExistence type="predicted"/>
<feature type="transmembrane region" description="Helical" evidence="2">
    <location>
        <begin position="506"/>
        <end position="531"/>
    </location>
</feature>
<protein>
    <recommendedName>
        <fullName evidence="3">Peptidase M28 domain-containing protein</fullName>
    </recommendedName>
</protein>
<name>A0A017T197_9BACT</name>
<dbReference type="Proteomes" id="UP000019678">
    <property type="component" value="Unassembled WGS sequence"/>
</dbReference>
<feature type="transmembrane region" description="Helical" evidence="2">
    <location>
        <begin position="349"/>
        <end position="370"/>
    </location>
</feature>
<evidence type="ECO:0000313" key="4">
    <source>
        <dbReference type="EMBL" id="EYF02595.1"/>
    </source>
</evidence>
<evidence type="ECO:0000259" key="3">
    <source>
        <dbReference type="Pfam" id="PF04389"/>
    </source>
</evidence>
<dbReference type="InterPro" id="IPR007484">
    <property type="entry name" value="Peptidase_M28"/>
</dbReference>
<feature type="transmembrane region" description="Helical" evidence="2">
    <location>
        <begin position="31"/>
        <end position="49"/>
    </location>
</feature>
<dbReference type="RefSeq" id="WP_044247288.1">
    <property type="nucleotide sequence ID" value="NZ_ASRX01000058.1"/>
</dbReference>
<dbReference type="PANTHER" id="PTHR12147:SF26">
    <property type="entry name" value="PEPTIDASE M28 DOMAIN-CONTAINING PROTEIN"/>
    <property type="match status" value="1"/>
</dbReference>
<accession>A0A017T197</accession>
<feature type="transmembrane region" description="Helical" evidence="2">
    <location>
        <begin position="454"/>
        <end position="472"/>
    </location>
</feature>
<dbReference type="OrthoDB" id="9778250at2"/>
<dbReference type="PANTHER" id="PTHR12147">
    <property type="entry name" value="METALLOPEPTIDASE M28 FAMILY MEMBER"/>
    <property type="match status" value="1"/>
</dbReference>
<keyword evidence="2" id="KW-1133">Transmembrane helix</keyword>
<dbReference type="Pfam" id="PF04389">
    <property type="entry name" value="Peptidase_M28"/>
    <property type="match status" value="1"/>
</dbReference>
<feature type="region of interest" description="Disordered" evidence="1">
    <location>
        <begin position="1"/>
        <end position="22"/>
    </location>
</feature>
<gene>
    <name evidence="4" type="ORF">CAP_6706</name>
</gene>
<dbReference type="STRING" id="1192034.CAP_6706"/>
<dbReference type="AlphaFoldDB" id="A0A017T197"/>
<feature type="transmembrane region" description="Helical" evidence="2">
    <location>
        <begin position="425"/>
        <end position="442"/>
    </location>
</feature>
<feature type="transmembrane region" description="Helical" evidence="2">
    <location>
        <begin position="382"/>
        <end position="405"/>
    </location>
</feature>
<keyword evidence="2" id="KW-0812">Transmembrane</keyword>
<feature type="transmembrane region" description="Helical" evidence="2">
    <location>
        <begin position="478"/>
        <end position="494"/>
    </location>
</feature>
<feature type="transmembrane region" description="Helical" evidence="2">
    <location>
        <begin position="600"/>
        <end position="621"/>
    </location>
</feature>
<dbReference type="eggNOG" id="COG2234">
    <property type="taxonomic scope" value="Bacteria"/>
</dbReference>
<reference evidence="4 5" key="1">
    <citation type="submission" date="2013-05" db="EMBL/GenBank/DDBJ databases">
        <title>Genome assembly of Chondromyces apiculatus DSM 436.</title>
        <authorList>
            <person name="Sharma G."/>
            <person name="Khatri I."/>
            <person name="Kaur C."/>
            <person name="Mayilraj S."/>
            <person name="Subramanian S."/>
        </authorList>
    </citation>
    <scope>NUCLEOTIDE SEQUENCE [LARGE SCALE GENOMIC DNA]</scope>
    <source>
        <strain evidence="4 5">DSM 436</strain>
    </source>
</reference>
<keyword evidence="2" id="KW-0472">Membrane</keyword>
<evidence type="ECO:0000256" key="2">
    <source>
        <dbReference type="SAM" id="Phobius"/>
    </source>
</evidence>
<organism evidence="4 5">
    <name type="scientific">Chondromyces apiculatus DSM 436</name>
    <dbReference type="NCBI Taxonomy" id="1192034"/>
    <lineage>
        <taxon>Bacteria</taxon>
        <taxon>Pseudomonadati</taxon>
        <taxon>Myxococcota</taxon>
        <taxon>Polyangia</taxon>
        <taxon>Polyangiales</taxon>
        <taxon>Polyangiaceae</taxon>
        <taxon>Chondromyces</taxon>
    </lineage>
</organism>
<comment type="caution">
    <text evidence="4">The sequence shown here is derived from an EMBL/GenBank/DDBJ whole genome shotgun (WGS) entry which is preliminary data.</text>
</comment>
<dbReference type="GO" id="GO:0008235">
    <property type="term" value="F:metalloexopeptidase activity"/>
    <property type="evidence" value="ECO:0007669"/>
    <property type="project" value="InterPro"/>
</dbReference>
<dbReference type="GO" id="GO:0006508">
    <property type="term" value="P:proteolysis"/>
    <property type="evidence" value="ECO:0007669"/>
    <property type="project" value="InterPro"/>
</dbReference>
<sequence length="828" mass="84955">MTSSPPPSPAPPSPAPPSPPLPSAPSSLPSLLLLLALLCGVLLALWTFLLPTPRDEAAPADVFSAHRARRHVDQLAKAPRPVGSPAHAEARAWLAAALIDLGAEVDTAPAQAVSTFYGLPFDTARVHNVIGRLRGSDATGTVLLVAHYDSVPGSPGASDNASGVAAILEVMRAARARGPLRNDVVVLFTDAEEGGMLGAHAFAEAHPWARKVRAFVNLDARGSGGVPVIVGLSTPGAWLTAQIAEASVTSAASSLYTDATRLIHPGTDFGVLSRGPLGMAGVNIAFADGVAAYHQGADTAAALDLGTLQAEGELALALLDQLGAADLAALRGGGDDTFFPVGRLVLVRYGGAFAVALGVLALALVAFAAVKVRRQVKAREVLRALLGQLWPAGLVIAGVSLAWTALSRLHPVYAGTGAGDPSEVGLLRAGVVGAGLAGAGLARSQKSAARAPFAWMLAGLLLWSVLTVGLLVKLPGTSHVATLPLLLAASWVLAASRGKPVTPSGLAGGATAGGASAVGALAVGALAAAAAGYFASQLVYLVMLAGQMPRAGVAAGLIVLFAMLVPPFTRRMAAPGERALDESALGEPALGAHARWLRRAAAGGALVALACFGAAALGARFDAAHPQPTCLTYTLDHAAGEARWISDERRPSGWSARFLPADAPRAPLPAFFADEGVTVRQAQASTPAPSLVKALEAPTLVAEKDERHGDRRTLRFRLRSPRGAPWAYVFVEGDTRVLAAYVEGHEVDPAVVTEPLWPGGRWGFRHVGLESDGLAFMLDVPASAAPLRLRVVDQSFALPPGVPARPAEMGACRSWLADSTLVSAAFTF</sequence>
<dbReference type="EMBL" id="ASRX01000058">
    <property type="protein sequence ID" value="EYF02595.1"/>
    <property type="molecule type" value="Genomic_DNA"/>
</dbReference>
<dbReference type="InterPro" id="IPR045175">
    <property type="entry name" value="M28_fam"/>
</dbReference>